<dbReference type="Pfam" id="PF08766">
    <property type="entry name" value="DEK_C"/>
    <property type="match status" value="1"/>
</dbReference>
<proteinExistence type="predicted"/>
<accession>R7YYG9</accession>
<evidence type="ECO:0000256" key="1">
    <source>
        <dbReference type="SAM" id="MobiDB-lite"/>
    </source>
</evidence>
<dbReference type="InterPro" id="IPR003121">
    <property type="entry name" value="SWIB_MDM2_domain"/>
</dbReference>
<name>R7YYG9_CONA1</name>
<feature type="domain" description="DM2" evidence="2">
    <location>
        <begin position="240"/>
        <end position="317"/>
    </location>
</feature>
<dbReference type="GeneID" id="19903248"/>
<dbReference type="EMBL" id="JH767582">
    <property type="protein sequence ID" value="EON66691.1"/>
    <property type="molecule type" value="Genomic_DNA"/>
</dbReference>
<feature type="compositionally biased region" description="Low complexity" evidence="1">
    <location>
        <begin position="155"/>
        <end position="169"/>
    </location>
</feature>
<dbReference type="Proteomes" id="UP000016924">
    <property type="component" value="Unassembled WGS sequence"/>
</dbReference>
<evidence type="ECO:0000313" key="4">
    <source>
        <dbReference type="EMBL" id="EON66691.1"/>
    </source>
</evidence>
<evidence type="ECO:0000259" key="3">
    <source>
        <dbReference type="PROSITE" id="PS51998"/>
    </source>
</evidence>
<feature type="domain" description="DEK-C" evidence="3">
    <location>
        <begin position="5"/>
        <end position="60"/>
    </location>
</feature>
<dbReference type="Gene3D" id="1.10.10.60">
    <property type="entry name" value="Homeodomain-like"/>
    <property type="match status" value="1"/>
</dbReference>
<gene>
    <name evidence="4" type="ORF">W97_05937</name>
</gene>
<dbReference type="PROSITE" id="PS51998">
    <property type="entry name" value="DEK_C"/>
    <property type="match status" value="1"/>
</dbReference>
<dbReference type="PROSITE" id="PS51925">
    <property type="entry name" value="SWIB_MDM2"/>
    <property type="match status" value="1"/>
</dbReference>
<organism evidence="4 5">
    <name type="scientific">Coniosporium apollinis (strain CBS 100218)</name>
    <name type="common">Rock-inhabiting black yeast</name>
    <dbReference type="NCBI Taxonomy" id="1168221"/>
    <lineage>
        <taxon>Eukaryota</taxon>
        <taxon>Fungi</taxon>
        <taxon>Dikarya</taxon>
        <taxon>Ascomycota</taxon>
        <taxon>Pezizomycotina</taxon>
        <taxon>Dothideomycetes</taxon>
        <taxon>Dothideomycetes incertae sedis</taxon>
        <taxon>Coniosporium</taxon>
    </lineage>
</organism>
<dbReference type="Pfam" id="PF02201">
    <property type="entry name" value="SWIB"/>
    <property type="match status" value="1"/>
</dbReference>
<keyword evidence="5" id="KW-1185">Reference proteome</keyword>
<dbReference type="CDD" id="cd10567">
    <property type="entry name" value="SWIB-MDM2_like"/>
    <property type="match status" value="1"/>
</dbReference>
<dbReference type="OMA" id="KVWQYIR"/>
<dbReference type="SUPFAM" id="SSF47592">
    <property type="entry name" value="SWIB/MDM2 domain"/>
    <property type="match status" value="1"/>
</dbReference>
<dbReference type="OrthoDB" id="10251073at2759"/>
<dbReference type="PANTHER" id="PTHR13844">
    <property type="entry name" value="SWI/SNF-RELATED MATRIX-ASSOCIATED ACTIN-DEPENDENT REGULATOR OF CHROMATIN SUBFAMILY D"/>
    <property type="match status" value="1"/>
</dbReference>
<dbReference type="InterPro" id="IPR036885">
    <property type="entry name" value="SWIB_MDM2_dom_sf"/>
</dbReference>
<dbReference type="Gene3D" id="1.10.245.10">
    <property type="entry name" value="SWIB/MDM2 domain"/>
    <property type="match status" value="1"/>
</dbReference>
<sequence length="320" mass="34137">MALPTETEASYAAIIDSILATSDLNTISAKRVRKGLQAQVDYDITPQKDTITTLILARFDKFNETHAPSSAATTEPAEPAPTTTAADKAPTTNGVKASMSKDSAEPPSASSPSPSTPKKRSAADADADDDQDTESSLSSVADPSPPKKKAKKSKSASTSAEDADAAFAARLQAEENSRRRTTRGGGSSRKAAPVVKKGAGRKKQKTKSAKKVGGDDDSDVESGSGGGEGGEKKEVKRTGGFHKPMTLSPPLSELLGETSLSRPQTVKKIWEYVKAHDLQDPSDKRQIRCDDGMRAVFKQDRVHMFTMNKILNQNLYAQDE</sequence>
<dbReference type="eggNOG" id="KOG1946">
    <property type="taxonomic scope" value="Eukaryota"/>
</dbReference>
<evidence type="ECO:0000259" key="2">
    <source>
        <dbReference type="PROSITE" id="PS51925"/>
    </source>
</evidence>
<feature type="region of interest" description="Disordered" evidence="1">
    <location>
        <begin position="66"/>
        <end position="259"/>
    </location>
</feature>
<dbReference type="HOGENOM" id="CLU_046065_1_1_1"/>
<dbReference type="RefSeq" id="XP_007782008.1">
    <property type="nucleotide sequence ID" value="XM_007783818.1"/>
</dbReference>
<feature type="compositionally biased region" description="Low complexity" evidence="1">
    <location>
        <begin position="66"/>
        <end position="92"/>
    </location>
</feature>
<protein>
    <submittedName>
        <fullName evidence="4">Uncharacterized protein</fullName>
    </submittedName>
</protein>
<feature type="compositionally biased region" description="Basic residues" evidence="1">
    <location>
        <begin position="198"/>
        <end position="210"/>
    </location>
</feature>
<dbReference type="InterPro" id="IPR014876">
    <property type="entry name" value="DEK_C"/>
</dbReference>
<dbReference type="InterPro" id="IPR019835">
    <property type="entry name" value="SWIB_domain"/>
</dbReference>
<dbReference type="AlphaFoldDB" id="R7YYG9"/>
<evidence type="ECO:0000313" key="5">
    <source>
        <dbReference type="Proteomes" id="UP000016924"/>
    </source>
</evidence>
<dbReference type="STRING" id="1168221.R7YYG9"/>
<dbReference type="SMART" id="SM00151">
    <property type="entry name" value="SWIB"/>
    <property type="match status" value="1"/>
</dbReference>
<reference evidence="5" key="1">
    <citation type="submission" date="2012-06" db="EMBL/GenBank/DDBJ databases">
        <title>The genome sequence of Coniosporium apollinis CBS 100218.</title>
        <authorList>
            <consortium name="The Broad Institute Genome Sequencing Platform"/>
            <person name="Cuomo C."/>
            <person name="Gorbushina A."/>
            <person name="Noack S."/>
            <person name="Walker B."/>
            <person name="Young S.K."/>
            <person name="Zeng Q."/>
            <person name="Gargeya S."/>
            <person name="Fitzgerald M."/>
            <person name="Haas B."/>
            <person name="Abouelleil A."/>
            <person name="Alvarado L."/>
            <person name="Arachchi H.M."/>
            <person name="Berlin A.M."/>
            <person name="Chapman S.B."/>
            <person name="Goldberg J."/>
            <person name="Griggs A."/>
            <person name="Gujja S."/>
            <person name="Hansen M."/>
            <person name="Howarth C."/>
            <person name="Imamovic A."/>
            <person name="Larimer J."/>
            <person name="McCowan C."/>
            <person name="Montmayeur A."/>
            <person name="Murphy C."/>
            <person name="Neiman D."/>
            <person name="Pearson M."/>
            <person name="Priest M."/>
            <person name="Roberts A."/>
            <person name="Saif S."/>
            <person name="Shea T."/>
            <person name="Sisk P."/>
            <person name="Sykes S."/>
            <person name="Wortman J."/>
            <person name="Nusbaum C."/>
            <person name="Birren B."/>
        </authorList>
    </citation>
    <scope>NUCLEOTIDE SEQUENCE [LARGE SCALE GENOMIC DNA]</scope>
    <source>
        <strain evidence="5">CBS 100218</strain>
    </source>
</reference>
<dbReference type="SUPFAM" id="SSF109715">
    <property type="entry name" value="DEK C-terminal domain"/>
    <property type="match status" value="1"/>
</dbReference>